<dbReference type="EC" id="3.6.4.13" evidence="1"/>
<evidence type="ECO:0000259" key="13">
    <source>
        <dbReference type="PROSITE" id="PS51192"/>
    </source>
</evidence>
<dbReference type="FunFam" id="3.40.50.300:FF:000108">
    <property type="entry name" value="ATP-dependent RNA helicase RhlE"/>
    <property type="match status" value="1"/>
</dbReference>
<evidence type="ECO:0000256" key="3">
    <source>
        <dbReference type="ARBA" id="ARBA00022741"/>
    </source>
</evidence>
<dbReference type="PROSITE" id="PS51195">
    <property type="entry name" value="Q_MOTIF"/>
    <property type="match status" value="1"/>
</dbReference>
<dbReference type="Proteomes" id="UP000070422">
    <property type="component" value="Unassembled WGS sequence"/>
</dbReference>
<name>A0A133Y4W1_9LACT</name>
<keyword evidence="3 11" id="KW-0547">Nucleotide-binding</keyword>
<dbReference type="SMART" id="SM00490">
    <property type="entry name" value="HELICc"/>
    <property type="match status" value="1"/>
</dbReference>
<dbReference type="GO" id="GO:0016787">
    <property type="term" value="F:hydrolase activity"/>
    <property type="evidence" value="ECO:0007669"/>
    <property type="project" value="UniProtKB-KW"/>
</dbReference>
<evidence type="ECO:0000259" key="14">
    <source>
        <dbReference type="PROSITE" id="PS51194"/>
    </source>
</evidence>
<dbReference type="CDD" id="cd18787">
    <property type="entry name" value="SF2_C_DEAD"/>
    <property type="match status" value="1"/>
</dbReference>
<evidence type="ECO:0000256" key="6">
    <source>
        <dbReference type="ARBA" id="ARBA00022840"/>
    </source>
</evidence>
<dbReference type="InterPro" id="IPR044742">
    <property type="entry name" value="DEAD/DEAH_RhlB"/>
</dbReference>
<evidence type="ECO:0000256" key="12">
    <source>
        <dbReference type="SAM" id="MobiDB-lite"/>
    </source>
</evidence>
<dbReference type="InterPro" id="IPR011545">
    <property type="entry name" value="DEAD/DEAH_box_helicase_dom"/>
</dbReference>
<feature type="compositionally biased region" description="Basic residues" evidence="12">
    <location>
        <begin position="439"/>
        <end position="465"/>
    </location>
</feature>
<sequence>MKFESFHLQKELLQGVCEMGFEEASPIQEQTIPYGLEGRDVLGQAQTGTGKTAAFGLPLLQKLDLAKEGVQALVLSPTRELAIQTGRELYRLGHLKGIRVVTVYGGADIRRQIFQLKKGTQVVVGTPGRLLDLMSRKVLKLGRVETLVLDEADEMLNMGFIADIEKIIAATPTERQTLLFSATMPKAIQSIGKHFMKEPVTVKIAAKEVTATTIDQYFTKCKESEKFDVLTRFIDVNRAKRAIIFARTKRRVDEIAHGLLECGYQAAGIHGDLSQEKRSDVIKMFKEGTLELLVATDVAARGLDISDVTHVYNYDIPQDPESYVHRIGRTGRAGNEGMSITFVTSYEMGFLRTIENLTRKKMSPLRPPTAQEAFSGQMKQSIDKIKTLMERNDEEDCQEVVDYLTGNYTAGQLAFALVRSQMKPTRKRKNPVSVERGQRGSKHSRSGEKRKRLENKKGHSSRRHGERGSKRTGRNERPHQRKTHSKKEKVNTSFTIR</sequence>
<evidence type="ECO:0000313" key="17">
    <source>
        <dbReference type="Proteomes" id="UP000070422"/>
    </source>
</evidence>
<dbReference type="Pfam" id="PF00270">
    <property type="entry name" value="DEAD"/>
    <property type="match status" value="1"/>
</dbReference>
<feature type="short sequence motif" description="Q motif" evidence="10">
    <location>
        <begin position="1"/>
        <end position="29"/>
    </location>
</feature>
<evidence type="ECO:0000259" key="15">
    <source>
        <dbReference type="PROSITE" id="PS51195"/>
    </source>
</evidence>
<feature type="region of interest" description="Disordered" evidence="12">
    <location>
        <begin position="420"/>
        <end position="497"/>
    </location>
</feature>
<dbReference type="RefSeq" id="WP_060936280.1">
    <property type="nucleotide sequence ID" value="NZ_JASOZP010000005.1"/>
</dbReference>
<keyword evidence="2" id="KW-0963">Cytoplasm</keyword>
<dbReference type="AlphaFoldDB" id="A0A133Y4W1"/>
<dbReference type="InterPro" id="IPR014014">
    <property type="entry name" value="RNA_helicase_DEAD_Q_motif"/>
</dbReference>
<protein>
    <recommendedName>
        <fullName evidence="9">ATP-dependent RNA helicase CshA</fullName>
        <ecNumber evidence="1">3.6.4.13</ecNumber>
    </recommendedName>
</protein>
<dbReference type="PROSITE" id="PS51194">
    <property type="entry name" value="HELICASE_CTER"/>
    <property type="match status" value="1"/>
</dbReference>
<dbReference type="GO" id="GO:0003723">
    <property type="term" value="F:RNA binding"/>
    <property type="evidence" value="ECO:0007669"/>
    <property type="project" value="UniProtKB-ARBA"/>
</dbReference>
<comment type="caution">
    <text evidence="16">The sequence shown here is derived from an EMBL/GenBank/DDBJ whole genome shotgun (WGS) entry which is preliminary data.</text>
</comment>
<proteinExistence type="inferred from homology"/>
<evidence type="ECO:0000256" key="9">
    <source>
        <dbReference type="ARBA" id="ARBA00067932"/>
    </source>
</evidence>
<gene>
    <name evidence="16" type="ORF">HMPREF3187_00064</name>
</gene>
<reference evidence="16 17" key="1">
    <citation type="submission" date="2016-01" db="EMBL/GenBank/DDBJ databases">
        <authorList>
            <person name="Oliw E.H."/>
        </authorList>
    </citation>
    <scope>NUCLEOTIDE SEQUENCE [LARGE SCALE GENOMIC DNA]</scope>
    <source>
        <strain evidence="16 17">KA00635</strain>
    </source>
</reference>
<evidence type="ECO:0000256" key="4">
    <source>
        <dbReference type="ARBA" id="ARBA00022801"/>
    </source>
</evidence>
<dbReference type="EMBL" id="LSCQ01000009">
    <property type="protein sequence ID" value="KXB38238.1"/>
    <property type="molecule type" value="Genomic_DNA"/>
</dbReference>
<feature type="compositionally biased region" description="Basic and acidic residues" evidence="12">
    <location>
        <begin position="466"/>
        <end position="478"/>
    </location>
</feature>
<evidence type="ECO:0000256" key="11">
    <source>
        <dbReference type="RuleBase" id="RU000492"/>
    </source>
</evidence>
<evidence type="ECO:0000256" key="8">
    <source>
        <dbReference type="ARBA" id="ARBA00047984"/>
    </source>
</evidence>
<dbReference type="OrthoDB" id="9805696at2"/>
<evidence type="ECO:0000256" key="2">
    <source>
        <dbReference type="ARBA" id="ARBA00022490"/>
    </source>
</evidence>
<dbReference type="GO" id="GO:0005829">
    <property type="term" value="C:cytosol"/>
    <property type="evidence" value="ECO:0007669"/>
    <property type="project" value="TreeGrafter"/>
</dbReference>
<keyword evidence="5 11" id="KW-0347">Helicase</keyword>
<evidence type="ECO:0000256" key="1">
    <source>
        <dbReference type="ARBA" id="ARBA00012552"/>
    </source>
</evidence>
<dbReference type="SMART" id="SM00487">
    <property type="entry name" value="DEXDc"/>
    <property type="match status" value="1"/>
</dbReference>
<keyword evidence="6 11" id="KW-0067">ATP-binding</keyword>
<dbReference type="InterPro" id="IPR000629">
    <property type="entry name" value="RNA-helicase_DEAD-box_CS"/>
</dbReference>
<comment type="similarity">
    <text evidence="7 11">Belongs to the DEAD box helicase family.</text>
</comment>
<dbReference type="PATRIC" id="fig|87541.4.peg.64"/>
<dbReference type="PROSITE" id="PS51192">
    <property type="entry name" value="HELICASE_ATP_BIND_1"/>
    <property type="match status" value="1"/>
</dbReference>
<dbReference type="InterPro" id="IPR050079">
    <property type="entry name" value="DEAD_box_RNA_helicase"/>
</dbReference>
<dbReference type="PANTHER" id="PTHR47959:SF1">
    <property type="entry name" value="ATP-DEPENDENT RNA HELICASE DBPA"/>
    <property type="match status" value="1"/>
</dbReference>
<feature type="domain" description="Helicase ATP-binding" evidence="13">
    <location>
        <begin position="32"/>
        <end position="202"/>
    </location>
</feature>
<accession>A0A133Y4W1</accession>
<organism evidence="16 17">
    <name type="scientific">Aerococcus christensenii</name>
    <dbReference type="NCBI Taxonomy" id="87541"/>
    <lineage>
        <taxon>Bacteria</taxon>
        <taxon>Bacillati</taxon>
        <taxon>Bacillota</taxon>
        <taxon>Bacilli</taxon>
        <taxon>Lactobacillales</taxon>
        <taxon>Aerococcaceae</taxon>
        <taxon>Aerococcus</taxon>
    </lineage>
</organism>
<dbReference type="InterPro" id="IPR014001">
    <property type="entry name" value="Helicase_ATP-bd"/>
</dbReference>
<dbReference type="InterPro" id="IPR001650">
    <property type="entry name" value="Helicase_C-like"/>
</dbReference>
<evidence type="ECO:0000313" key="16">
    <source>
        <dbReference type="EMBL" id="KXB38238.1"/>
    </source>
</evidence>
<dbReference type="Gene3D" id="3.40.50.300">
    <property type="entry name" value="P-loop containing nucleotide triphosphate hydrolases"/>
    <property type="match status" value="2"/>
</dbReference>
<dbReference type="InterPro" id="IPR027417">
    <property type="entry name" value="P-loop_NTPase"/>
</dbReference>
<evidence type="ECO:0000256" key="7">
    <source>
        <dbReference type="ARBA" id="ARBA00038437"/>
    </source>
</evidence>
<dbReference type="PANTHER" id="PTHR47959">
    <property type="entry name" value="ATP-DEPENDENT RNA HELICASE RHLE-RELATED"/>
    <property type="match status" value="1"/>
</dbReference>
<feature type="domain" description="DEAD-box RNA helicase Q" evidence="15">
    <location>
        <begin position="1"/>
        <end position="29"/>
    </location>
</feature>
<dbReference type="CDD" id="cd00268">
    <property type="entry name" value="DEADc"/>
    <property type="match status" value="1"/>
</dbReference>
<dbReference type="GO" id="GO:0003724">
    <property type="term" value="F:RNA helicase activity"/>
    <property type="evidence" value="ECO:0007669"/>
    <property type="project" value="UniProtKB-EC"/>
</dbReference>
<dbReference type="STRING" id="87541.AWM71_04320"/>
<dbReference type="GO" id="GO:0005524">
    <property type="term" value="F:ATP binding"/>
    <property type="evidence" value="ECO:0007669"/>
    <property type="project" value="UniProtKB-KW"/>
</dbReference>
<evidence type="ECO:0000256" key="5">
    <source>
        <dbReference type="ARBA" id="ARBA00022806"/>
    </source>
</evidence>
<dbReference type="PROSITE" id="PS00039">
    <property type="entry name" value="DEAD_ATP_HELICASE"/>
    <property type="match status" value="1"/>
</dbReference>
<feature type="domain" description="Helicase C-terminal" evidence="14">
    <location>
        <begin position="213"/>
        <end position="373"/>
    </location>
</feature>
<evidence type="ECO:0000256" key="10">
    <source>
        <dbReference type="PROSITE-ProRule" id="PRU00552"/>
    </source>
</evidence>
<dbReference type="SUPFAM" id="SSF52540">
    <property type="entry name" value="P-loop containing nucleoside triphosphate hydrolases"/>
    <property type="match status" value="1"/>
</dbReference>
<dbReference type="Pfam" id="PF00271">
    <property type="entry name" value="Helicase_C"/>
    <property type="match status" value="1"/>
</dbReference>
<keyword evidence="4 11" id="KW-0378">Hydrolase</keyword>
<comment type="catalytic activity">
    <reaction evidence="8">
        <text>ATP + H2O = ADP + phosphate + H(+)</text>
        <dbReference type="Rhea" id="RHEA:13065"/>
        <dbReference type="ChEBI" id="CHEBI:15377"/>
        <dbReference type="ChEBI" id="CHEBI:15378"/>
        <dbReference type="ChEBI" id="CHEBI:30616"/>
        <dbReference type="ChEBI" id="CHEBI:43474"/>
        <dbReference type="ChEBI" id="CHEBI:456216"/>
        <dbReference type="EC" id="3.6.4.13"/>
    </reaction>
</comment>